<evidence type="ECO:0000256" key="5">
    <source>
        <dbReference type="ARBA" id="ARBA00022842"/>
    </source>
</evidence>
<dbReference type="Gene3D" id="3.40.718.10">
    <property type="entry name" value="Isopropylmalate Dehydrogenase"/>
    <property type="match status" value="1"/>
</dbReference>
<keyword evidence="7" id="KW-0560">Oxidoreductase</keyword>
<evidence type="ECO:0000256" key="2">
    <source>
        <dbReference type="ARBA" id="ARBA00022435"/>
    </source>
</evidence>
<evidence type="ECO:0000256" key="6">
    <source>
        <dbReference type="ARBA" id="ARBA00022857"/>
    </source>
</evidence>
<protein>
    <recommendedName>
        <fullName evidence="9">Isopropylmalate dehydrogenase-like domain-containing protein</fullName>
    </recommendedName>
</protein>
<dbReference type="GO" id="GO:0006097">
    <property type="term" value="P:glyoxylate cycle"/>
    <property type="evidence" value="ECO:0007669"/>
    <property type="project" value="UniProtKB-KW"/>
</dbReference>
<evidence type="ECO:0000313" key="8">
    <source>
        <dbReference type="EMBL" id="SVC52389.1"/>
    </source>
</evidence>
<dbReference type="EMBL" id="UINC01095926">
    <property type="protein sequence ID" value="SVC52389.1"/>
    <property type="molecule type" value="Genomic_DNA"/>
</dbReference>
<dbReference type="SUPFAM" id="SSF53659">
    <property type="entry name" value="Isocitrate/Isopropylmalate dehydrogenase-like"/>
    <property type="match status" value="1"/>
</dbReference>
<evidence type="ECO:0000256" key="7">
    <source>
        <dbReference type="ARBA" id="ARBA00023002"/>
    </source>
</evidence>
<dbReference type="GO" id="GO:0004450">
    <property type="term" value="F:isocitrate dehydrogenase (NADP+) activity"/>
    <property type="evidence" value="ECO:0007669"/>
    <property type="project" value="InterPro"/>
</dbReference>
<feature type="non-terminal residue" evidence="8">
    <location>
        <position position="1"/>
    </location>
</feature>
<dbReference type="Pfam" id="PF03971">
    <property type="entry name" value="IDH"/>
    <property type="match status" value="1"/>
</dbReference>
<evidence type="ECO:0008006" key="9">
    <source>
        <dbReference type="Google" id="ProtNLM"/>
    </source>
</evidence>
<keyword evidence="3" id="KW-0816">Tricarboxylic acid cycle</keyword>
<evidence type="ECO:0000256" key="4">
    <source>
        <dbReference type="ARBA" id="ARBA00022723"/>
    </source>
</evidence>
<dbReference type="GO" id="GO:0046872">
    <property type="term" value="F:metal ion binding"/>
    <property type="evidence" value="ECO:0007669"/>
    <property type="project" value="UniProtKB-KW"/>
</dbReference>
<keyword evidence="2" id="KW-0329">Glyoxylate bypass</keyword>
<dbReference type="PANTHER" id="PTHR36999:SF1">
    <property type="entry name" value="ISOCITRATE DEHYDROGENASE (NADP(+))"/>
    <property type="match status" value="1"/>
</dbReference>
<name>A0A382MU56_9ZZZZ</name>
<evidence type="ECO:0000256" key="3">
    <source>
        <dbReference type="ARBA" id="ARBA00022532"/>
    </source>
</evidence>
<evidence type="ECO:0000256" key="1">
    <source>
        <dbReference type="ARBA" id="ARBA00001946"/>
    </source>
</evidence>
<sequence length="378" mass="41529">AGRIIASFPDHLTDEQKQTDDLAELGALAQTSAANIIKLPNISASIPQLKSAIMELQAQGFVLPDYPDKPENDEEQTIKERYSKVLGSAVNPILRDGNSDRRVAGPVKQFAKNHPHSMGEWCKGSQTRVAHMVDGDFYSNEKSIVVKKAGELKIQLMTTDGRTTTLKEKIPVLKDEVVDASVMRRDNLRKFFAKAIDDCKRAGVLLSLHLKATMMRISDPLIFGHAVTVYYKDLFDKHAALFKKIGVNPNNGIGDVYTRIVDLPADRRAEIETDIQAVYDNGPLLAMVDSDKGITNLHVPSDVIIDASMPAAVRSSGRMWGPDGKPADTHAIIPDRCYAGIYQAVFNDCRERGAFDVTTMGNVCNVGLMAKKAEEYGS</sequence>
<keyword evidence="6" id="KW-0521">NADP</keyword>
<feature type="non-terminal residue" evidence="8">
    <location>
        <position position="378"/>
    </location>
</feature>
<proteinExistence type="predicted"/>
<organism evidence="8">
    <name type="scientific">marine metagenome</name>
    <dbReference type="NCBI Taxonomy" id="408172"/>
    <lineage>
        <taxon>unclassified sequences</taxon>
        <taxon>metagenomes</taxon>
        <taxon>ecological metagenomes</taxon>
    </lineage>
</organism>
<accession>A0A382MU56</accession>
<dbReference type="PANTHER" id="PTHR36999">
    <property type="entry name" value="ISOCITRATE DEHYDROGENASE [NADP]"/>
    <property type="match status" value="1"/>
</dbReference>
<keyword evidence="5" id="KW-0460">Magnesium</keyword>
<gene>
    <name evidence="8" type="ORF">METZ01_LOCUS305243</name>
</gene>
<dbReference type="GO" id="GO:0006099">
    <property type="term" value="P:tricarboxylic acid cycle"/>
    <property type="evidence" value="ECO:0007669"/>
    <property type="project" value="UniProtKB-KW"/>
</dbReference>
<keyword evidence="4" id="KW-0479">Metal-binding</keyword>
<dbReference type="AlphaFoldDB" id="A0A382MU56"/>
<comment type="cofactor">
    <cofactor evidence="1">
        <name>Mg(2+)</name>
        <dbReference type="ChEBI" id="CHEBI:18420"/>
    </cofactor>
</comment>
<reference evidence="8" key="1">
    <citation type="submission" date="2018-05" db="EMBL/GenBank/DDBJ databases">
        <authorList>
            <person name="Lanie J.A."/>
            <person name="Ng W.-L."/>
            <person name="Kazmierczak K.M."/>
            <person name="Andrzejewski T.M."/>
            <person name="Davidsen T.M."/>
            <person name="Wayne K.J."/>
            <person name="Tettelin H."/>
            <person name="Glass J.I."/>
            <person name="Rusch D."/>
            <person name="Podicherti R."/>
            <person name="Tsui H.-C.T."/>
            <person name="Winkler M.E."/>
        </authorList>
    </citation>
    <scope>NUCLEOTIDE SEQUENCE</scope>
</reference>
<dbReference type="InterPro" id="IPR004436">
    <property type="entry name" value="Isocitrate_DH_NADP_mono"/>
</dbReference>